<dbReference type="AlphaFoldDB" id="A0A5P1ES30"/>
<protein>
    <submittedName>
        <fullName evidence="2">Uncharacterized protein</fullName>
    </submittedName>
</protein>
<evidence type="ECO:0000313" key="2">
    <source>
        <dbReference type="EMBL" id="ONK68756.1"/>
    </source>
</evidence>
<evidence type="ECO:0000313" key="3">
    <source>
        <dbReference type="Proteomes" id="UP000243459"/>
    </source>
</evidence>
<organism evidence="2 3">
    <name type="scientific">Asparagus officinalis</name>
    <name type="common">Garden asparagus</name>
    <dbReference type="NCBI Taxonomy" id="4686"/>
    <lineage>
        <taxon>Eukaryota</taxon>
        <taxon>Viridiplantae</taxon>
        <taxon>Streptophyta</taxon>
        <taxon>Embryophyta</taxon>
        <taxon>Tracheophyta</taxon>
        <taxon>Spermatophyta</taxon>
        <taxon>Magnoliopsida</taxon>
        <taxon>Liliopsida</taxon>
        <taxon>Asparagales</taxon>
        <taxon>Asparagaceae</taxon>
        <taxon>Asparagoideae</taxon>
        <taxon>Asparagus</taxon>
    </lineage>
</organism>
<accession>A0A5P1ES30</accession>
<dbReference type="EMBL" id="CM007385">
    <property type="protein sequence ID" value="ONK68756.1"/>
    <property type="molecule type" value="Genomic_DNA"/>
</dbReference>
<proteinExistence type="predicted"/>
<keyword evidence="3" id="KW-1185">Reference proteome</keyword>
<name>A0A5P1ES30_ASPOF</name>
<gene>
    <name evidence="2" type="ORF">A4U43_C05F15620</name>
</gene>
<evidence type="ECO:0000256" key="1">
    <source>
        <dbReference type="SAM" id="MobiDB-lite"/>
    </source>
</evidence>
<dbReference type="Gramene" id="ONK68756">
    <property type="protein sequence ID" value="ONK68756"/>
    <property type="gene ID" value="A4U43_C05F15620"/>
</dbReference>
<sequence>MRRLRIHLHSFQNLGIQEVSSDKNLKIRTAAVSTLEISSEKNLKIRTAAVSTLEISSDKNLKIRTTAVSTLEIREVSNSCPQGAAEKERWRQLEAMRKLPVQWVTMVLRRWQNKKSDRGCDIGALSQSDGRWRYDSSGAESSTYAAAAMVLGHTDCPSCLMCCKDSTSNTRRSGIADEFSGGSVNGET</sequence>
<dbReference type="Proteomes" id="UP000243459">
    <property type="component" value="Chromosome 5"/>
</dbReference>
<reference evidence="3" key="1">
    <citation type="journal article" date="2017" name="Nat. Commun.">
        <title>The asparagus genome sheds light on the origin and evolution of a young Y chromosome.</title>
        <authorList>
            <person name="Harkess A."/>
            <person name="Zhou J."/>
            <person name="Xu C."/>
            <person name="Bowers J.E."/>
            <person name="Van der Hulst R."/>
            <person name="Ayyampalayam S."/>
            <person name="Mercati F."/>
            <person name="Riccardi P."/>
            <person name="McKain M.R."/>
            <person name="Kakrana A."/>
            <person name="Tang H."/>
            <person name="Ray J."/>
            <person name="Groenendijk J."/>
            <person name="Arikit S."/>
            <person name="Mathioni S.M."/>
            <person name="Nakano M."/>
            <person name="Shan H."/>
            <person name="Telgmann-Rauber A."/>
            <person name="Kanno A."/>
            <person name="Yue Z."/>
            <person name="Chen H."/>
            <person name="Li W."/>
            <person name="Chen Y."/>
            <person name="Xu X."/>
            <person name="Zhang Y."/>
            <person name="Luo S."/>
            <person name="Chen H."/>
            <person name="Gao J."/>
            <person name="Mao Z."/>
            <person name="Pires J.C."/>
            <person name="Luo M."/>
            <person name="Kudrna D."/>
            <person name="Wing R.A."/>
            <person name="Meyers B.C."/>
            <person name="Yi K."/>
            <person name="Kong H."/>
            <person name="Lavrijsen P."/>
            <person name="Sunseri F."/>
            <person name="Falavigna A."/>
            <person name="Ye Y."/>
            <person name="Leebens-Mack J.H."/>
            <person name="Chen G."/>
        </authorList>
    </citation>
    <scope>NUCLEOTIDE SEQUENCE [LARGE SCALE GENOMIC DNA]</scope>
    <source>
        <strain evidence="3">cv. DH0086</strain>
    </source>
</reference>
<feature type="region of interest" description="Disordered" evidence="1">
    <location>
        <begin position="168"/>
        <end position="188"/>
    </location>
</feature>